<evidence type="ECO:0000256" key="4">
    <source>
        <dbReference type="ARBA" id="ARBA00022729"/>
    </source>
</evidence>
<dbReference type="OrthoDB" id="5913609at2759"/>
<keyword evidence="8" id="KW-0325">Glycoprotein</keyword>
<comment type="similarity">
    <text evidence="2">Belongs to the nicastrin family.</text>
</comment>
<gene>
    <name evidence="10" type="ORF">T265_14150</name>
</gene>
<feature type="non-terminal residue" evidence="10">
    <location>
        <position position="331"/>
    </location>
</feature>
<keyword evidence="4" id="KW-0732">Signal</keyword>
<reference evidence="10 11" key="1">
    <citation type="submission" date="2013-11" db="EMBL/GenBank/DDBJ databases">
        <title>Opisthorchis viverrini - life in the bile duct.</title>
        <authorList>
            <person name="Young N.D."/>
            <person name="Nagarajan N."/>
            <person name="Lin S.J."/>
            <person name="Korhonen P.K."/>
            <person name="Jex A.R."/>
            <person name="Hall R.S."/>
            <person name="Safavi-Hemami H."/>
            <person name="Kaewkong W."/>
            <person name="Bertrand D."/>
            <person name="Gao S."/>
            <person name="Seet Q."/>
            <person name="Wongkham S."/>
            <person name="Teh B.T."/>
            <person name="Wongkham C."/>
            <person name="Intapan P.M."/>
            <person name="Maleewong W."/>
            <person name="Yang X."/>
            <person name="Hu M."/>
            <person name="Wang Z."/>
            <person name="Hofmann A."/>
            <person name="Sternberg P.W."/>
            <person name="Tan P."/>
            <person name="Wang J."/>
            <person name="Gasser R.B."/>
        </authorList>
    </citation>
    <scope>NUCLEOTIDE SEQUENCE [LARGE SCALE GENOMIC DNA]</scope>
</reference>
<dbReference type="STRING" id="6198.A0A074ZIZ4"/>
<evidence type="ECO:0000313" key="11">
    <source>
        <dbReference type="Proteomes" id="UP000054324"/>
    </source>
</evidence>
<feature type="non-terminal residue" evidence="10">
    <location>
        <position position="1"/>
    </location>
</feature>
<dbReference type="PANTHER" id="PTHR31826">
    <property type="entry name" value="NICALIN"/>
    <property type="match status" value="1"/>
</dbReference>
<dbReference type="GO" id="GO:0009966">
    <property type="term" value="P:regulation of signal transduction"/>
    <property type="evidence" value="ECO:0007669"/>
    <property type="project" value="InterPro"/>
</dbReference>
<keyword evidence="3" id="KW-0812">Transmembrane</keyword>
<name>A0A074ZIZ4_OPIVI</name>
<evidence type="ECO:0000256" key="2">
    <source>
        <dbReference type="ARBA" id="ARBA00007717"/>
    </source>
</evidence>
<evidence type="ECO:0000256" key="5">
    <source>
        <dbReference type="ARBA" id="ARBA00022824"/>
    </source>
</evidence>
<keyword evidence="7" id="KW-0472">Membrane</keyword>
<evidence type="ECO:0000256" key="8">
    <source>
        <dbReference type="ARBA" id="ARBA00023180"/>
    </source>
</evidence>
<dbReference type="EMBL" id="KL596767">
    <property type="protein sequence ID" value="KER25732.1"/>
    <property type="molecule type" value="Genomic_DNA"/>
</dbReference>
<dbReference type="RefSeq" id="XP_009170516.1">
    <property type="nucleotide sequence ID" value="XM_009172252.1"/>
</dbReference>
<dbReference type="CTD" id="20328316"/>
<feature type="compositionally biased region" description="Basic and acidic residues" evidence="9">
    <location>
        <begin position="277"/>
        <end position="293"/>
    </location>
</feature>
<comment type="subcellular location">
    <subcellularLocation>
        <location evidence="1">Endoplasmic reticulum membrane</location>
        <topology evidence="1">Single-pass membrane protein</topology>
    </subcellularLocation>
</comment>
<dbReference type="InterPro" id="IPR016574">
    <property type="entry name" value="Nicalin"/>
</dbReference>
<dbReference type="Proteomes" id="UP000054324">
    <property type="component" value="Unassembled WGS sequence"/>
</dbReference>
<evidence type="ECO:0000256" key="9">
    <source>
        <dbReference type="SAM" id="MobiDB-lite"/>
    </source>
</evidence>
<proteinExistence type="inferred from homology"/>
<evidence type="ECO:0000256" key="3">
    <source>
        <dbReference type="ARBA" id="ARBA00022692"/>
    </source>
</evidence>
<evidence type="ECO:0000256" key="7">
    <source>
        <dbReference type="ARBA" id="ARBA00023136"/>
    </source>
</evidence>
<keyword evidence="11" id="KW-1185">Reference proteome</keyword>
<keyword evidence="6" id="KW-1133">Transmembrane helix</keyword>
<dbReference type="GO" id="GO:0005789">
    <property type="term" value="C:endoplasmic reticulum membrane"/>
    <property type="evidence" value="ECO:0007669"/>
    <property type="project" value="UniProtKB-SubCell"/>
</dbReference>
<evidence type="ECO:0000256" key="6">
    <source>
        <dbReference type="ARBA" id="ARBA00022989"/>
    </source>
</evidence>
<sequence>AALLDSITHVICLEGLGSSNFAENLYVHLSRSPKEGSFSNKFIQYLDVAFNLHSKIPRHPTVSNVHYVHKKINLNQGSLAWEHERFALHRLPGFTLSAWPSVQVANRLRHSSLDGGPLYHIAEHGEKYANRSTFRGSVDPKILARNIRVIAEALARVVFPSNLSSVSTDDTSFIASNNLPPYSEVLNIIFSQWVSETGVAALLDFLVSRPRSVQLLEHQFKASTNRPHLFTASAHASAEKWPGLLGSLQHLMSSHLQRVRVSSFPFSSETLQNKAKTQKDPRSGKGKDERDAEFTESSTEGQYMRSSSLLATADFNVVVHSGMEPMTLTIY</sequence>
<dbReference type="GeneID" id="20328316"/>
<accession>A0A074ZIZ4</accession>
<organism evidence="10 11">
    <name type="scientific">Opisthorchis viverrini</name>
    <name type="common">Southeast Asian liver fluke</name>
    <dbReference type="NCBI Taxonomy" id="6198"/>
    <lineage>
        <taxon>Eukaryota</taxon>
        <taxon>Metazoa</taxon>
        <taxon>Spiralia</taxon>
        <taxon>Lophotrochozoa</taxon>
        <taxon>Platyhelminthes</taxon>
        <taxon>Trematoda</taxon>
        <taxon>Digenea</taxon>
        <taxon>Opisthorchiida</taxon>
        <taxon>Opisthorchiata</taxon>
        <taxon>Opisthorchiidae</taxon>
        <taxon>Opisthorchis</taxon>
    </lineage>
</organism>
<dbReference type="AlphaFoldDB" id="A0A074ZIZ4"/>
<evidence type="ECO:0000256" key="1">
    <source>
        <dbReference type="ARBA" id="ARBA00004389"/>
    </source>
</evidence>
<protein>
    <submittedName>
        <fullName evidence="10">Uncharacterized protein</fullName>
    </submittedName>
</protein>
<dbReference type="KEGG" id="ovi:T265_14150"/>
<feature type="region of interest" description="Disordered" evidence="9">
    <location>
        <begin position="270"/>
        <end position="300"/>
    </location>
</feature>
<keyword evidence="5" id="KW-0256">Endoplasmic reticulum</keyword>
<evidence type="ECO:0000313" key="10">
    <source>
        <dbReference type="EMBL" id="KER25732.1"/>
    </source>
</evidence>